<dbReference type="GeneID" id="8680396"/>
<evidence type="ECO:0000313" key="3">
    <source>
        <dbReference type="Proteomes" id="UP000001882"/>
    </source>
</evidence>
<dbReference type="RefSeq" id="WP_012899015.1">
    <property type="nucleotide sequence ID" value="NC_013665.1"/>
</dbReference>
<keyword evidence="1" id="KW-1133">Transmembrane helix</keyword>
<dbReference type="STRING" id="304371.MCP_0263"/>
<sequence length="179" mass="20397">MSRIISKNNEGVNIILEYLLMMVITIIMFSTMVLLLNDIQNRTDRIVLNEEFEIISNDIANRLSTFSSELYLNQHMDDDEKAIIDDQNAGRPDQEIYFDLPELVKGKQYNVKIEHISGNIYTVTVASTSNSDIVSKTTFSNKAQDDLISINEIEFNSQPGKYMISYDKDNKLITMVGIG</sequence>
<feature type="transmembrane region" description="Helical" evidence="1">
    <location>
        <begin position="12"/>
        <end position="36"/>
    </location>
</feature>
<reference evidence="3" key="3">
    <citation type="journal article" date="2011" name="PLoS ONE">
        <title>Genome sequence of a mesophilic hydrogenotrophic methanogen Methanocella paludicola, the first cultivated representative of the order Methanocellales.</title>
        <authorList>
            <person name="Sakai S."/>
            <person name="Takaki Y."/>
            <person name="Shimamura S."/>
            <person name="Sekine M."/>
            <person name="Tajima T."/>
            <person name="Kosugi H."/>
            <person name="Ichikawa N."/>
            <person name="Tasumi E."/>
            <person name="Hiraki A.T."/>
            <person name="Shimizu A."/>
            <person name="Kato Y."/>
            <person name="Nishiko R."/>
            <person name="Mori K."/>
            <person name="Fujita N."/>
            <person name="Imachi H."/>
            <person name="Takai K."/>
        </authorList>
    </citation>
    <scope>NUCLEOTIDE SEQUENCE [LARGE SCALE GENOMIC DNA]</scope>
    <source>
        <strain evidence="3">DSM 17711 / JCM 13418 / NBRC 101707 / SANAE</strain>
    </source>
</reference>
<reference evidence="2 3" key="1">
    <citation type="journal article" date="2007" name="Appl. Environ. Microbiol.">
        <title>Isolation of key methanogens for global methane emission from rice paddy fields: a novel isolate affiliated with the clone cluster rice cluster I.</title>
        <authorList>
            <person name="Sakai S."/>
            <person name="Imachi H."/>
            <person name="Sekiguchi Y."/>
            <person name="Ohashi A."/>
            <person name="Harada H."/>
            <person name="Kamagata Y."/>
        </authorList>
    </citation>
    <scope>NUCLEOTIDE SEQUENCE [LARGE SCALE GENOMIC DNA]</scope>
    <source>
        <strain evidence="3">DSM 17711 / JCM 13418 / NBRC 101707 / SANAE</strain>
    </source>
</reference>
<dbReference type="eggNOG" id="arCOG03926">
    <property type="taxonomic scope" value="Archaea"/>
</dbReference>
<keyword evidence="3" id="KW-1185">Reference proteome</keyword>
<organism evidence="2 3">
    <name type="scientific">Methanocella paludicola (strain DSM 17711 / JCM 13418 / NBRC 101707 / SANAE)</name>
    <dbReference type="NCBI Taxonomy" id="304371"/>
    <lineage>
        <taxon>Archaea</taxon>
        <taxon>Methanobacteriati</taxon>
        <taxon>Methanobacteriota</taxon>
        <taxon>Stenosarchaea group</taxon>
        <taxon>Methanomicrobia</taxon>
        <taxon>Methanocellales</taxon>
        <taxon>Methanocellaceae</taxon>
        <taxon>Methanocella</taxon>
    </lineage>
</organism>
<evidence type="ECO:0000256" key="1">
    <source>
        <dbReference type="SAM" id="Phobius"/>
    </source>
</evidence>
<accession>D1YV63</accession>
<reference evidence="2 3" key="2">
    <citation type="journal article" date="2008" name="Int. J. Syst. Evol. Microbiol.">
        <title>Methanocella paludicola gen. nov., sp. nov., a methane-producing archaeon, the first isolate of the lineage 'Rice Cluster I', and proposal of the new archaeal order Methanocellales ord. nov.</title>
        <authorList>
            <person name="Sakai S."/>
            <person name="Imachi H."/>
            <person name="Hanada S."/>
            <person name="Ohashi A."/>
            <person name="Harada H."/>
            <person name="Kamagata Y."/>
        </authorList>
    </citation>
    <scope>NUCLEOTIDE SEQUENCE [LARGE SCALE GENOMIC DNA]</scope>
    <source>
        <strain evidence="3">DSM 17711 / JCM 13418 / NBRC 101707 / SANAE</strain>
    </source>
</reference>
<proteinExistence type="predicted"/>
<dbReference type="Proteomes" id="UP000001882">
    <property type="component" value="Chromosome"/>
</dbReference>
<name>D1YV63_METPS</name>
<keyword evidence="1" id="KW-0472">Membrane</keyword>
<evidence type="ECO:0000313" key="2">
    <source>
        <dbReference type="EMBL" id="BAI60335.1"/>
    </source>
</evidence>
<dbReference type="EMBL" id="AP011532">
    <property type="protein sequence ID" value="BAI60335.1"/>
    <property type="molecule type" value="Genomic_DNA"/>
</dbReference>
<dbReference type="InParanoid" id="D1YV63"/>
<dbReference type="AlphaFoldDB" id="D1YV63"/>
<keyword evidence="1" id="KW-0812">Transmembrane</keyword>
<dbReference type="KEGG" id="mpd:MCP_0263"/>
<gene>
    <name evidence="2" type="ordered locus">MCP_0263</name>
</gene>
<protein>
    <submittedName>
        <fullName evidence="2">Uncharacterized protein</fullName>
    </submittedName>
</protein>